<feature type="region of interest" description="Interaction with tRNA" evidence="9">
    <location>
        <begin position="158"/>
        <end position="160"/>
    </location>
</feature>
<evidence type="ECO:0000313" key="13">
    <source>
        <dbReference type="Proteomes" id="UP000230052"/>
    </source>
</evidence>
<keyword evidence="2 9" id="KW-0808">Transferase</keyword>
<dbReference type="GO" id="GO:0000049">
    <property type="term" value="F:tRNA binding"/>
    <property type="evidence" value="ECO:0007669"/>
    <property type="project" value="UniProtKB-KW"/>
</dbReference>
<dbReference type="HAMAP" id="MF_00144">
    <property type="entry name" value="tRNA_thiouridyl_MnmA"/>
    <property type="match status" value="1"/>
</dbReference>
<evidence type="ECO:0000256" key="5">
    <source>
        <dbReference type="ARBA" id="ARBA00022840"/>
    </source>
</evidence>
<proteinExistence type="inferred from homology"/>
<comment type="caution">
    <text evidence="12">The sequence shown here is derived from an EMBL/GenBank/DDBJ whole genome shotgun (WGS) entry which is preliminary data.</text>
</comment>
<feature type="binding site" evidence="9">
    <location>
        <begin position="15"/>
        <end position="22"/>
    </location>
    <ligand>
        <name>ATP</name>
        <dbReference type="ChEBI" id="CHEBI:30616"/>
    </ligand>
</feature>
<feature type="active site" description="Nucleophile" evidence="9">
    <location>
        <position position="110"/>
    </location>
</feature>
<comment type="similarity">
    <text evidence="9">Belongs to the MnmA/TRMU family.</text>
</comment>
<comment type="function">
    <text evidence="9">Catalyzes the 2-thiolation of uridine at the wobble position (U34) of tRNA, leading to the formation of s(2)U34.</text>
</comment>
<dbReference type="Pfam" id="PF20258">
    <property type="entry name" value="tRNA_Me_trans_C"/>
    <property type="match status" value="1"/>
</dbReference>
<evidence type="ECO:0000256" key="8">
    <source>
        <dbReference type="ARBA" id="ARBA00051542"/>
    </source>
</evidence>
<dbReference type="GO" id="GO:0005737">
    <property type="term" value="C:cytoplasm"/>
    <property type="evidence" value="ECO:0007669"/>
    <property type="project" value="UniProtKB-SubCell"/>
</dbReference>
<dbReference type="Gene3D" id="3.40.50.620">
    <property type="entry name" value="HUPs"/>
    <property type="match status" value="1"/>
</dbReference>
<feature type="site" description="Interaction with tRNA" evidence="9">
    <location>
        <position position="135"/>
    </location>
</feature>
<evidence type="ECO:0000256" key="3">
    <source>
        <dbReference type="ARBA" id="ARBA00022694"/>
    </source>
</evidence>
<dbReference type="NCBIfam" id="TIGR00420">
    <property type="entry name" value="trmU"/>
    <property type="match status" value="1"/>
</dbReference>
<keyword evidence="9" id="KW-0963">Cytoplasm</keyword>
<evidence type="ECO:0000256" key="4">
    <source>
        <dbReference type="ARBA" id="ARBA00022741"/>
    </source>
</evidence>
<keyword evidence="5 9" id="KW-0067">ATP-binding</keyword>
<dbReference type="Pfam" id="PF20259">
    <property type="entry name" value="tRNA_Me_trans_M"/>
    <property type="match status" value="1"/>
</dbReference>
<accession>A0A2J0KYN8</accession>
<evidence type="ECO:0000256" key="2">
    <source>
        <dbReference type="ARBA" id="ARBA00022679"/>
    </source>
</evidence>
<dbReference type="NCBIfam" id="NF001138">
    <property type="entry name" value="PRK00143.1"/>
    <property type="match status" value="1"/>
</dbReference>
<dbReference type="EC" id="2.8.1.13" evidence="9"/>
<dbReference type="FunFam" id="3.40.50.620:FF:000115">
    <property type="entry name" value="tRNA-specific 2-thiouridylase MnmA"/>
    <property type="match status" value="1"/>
</dbReference>
<evidence type="ECO:0000313" key="12">
    <source>
        <dbReference type="EMBL" id="PIU41510.1"/>
    </source>
</evidence>
<keyword evidence="1 9" id="KW-0820">tRNA-binding</keyword>
<evidence type="ECO:0000256" key="9">
    <source>
        <dbReference type="HAMAP-Rule" id="MF_00144"/>
    </source>
</evidence>
<feature type="domain" description="tRNA-specific 2-thiouridylase MnmA-like central" evidence="11">
    <location>
        <begin position="218"/>
        <end position="282"/>
    </location>
</feature>
<evidence type="ECO:0000256" key="7">
    <source>
        <dbReference type="ARBA" id="ARBA00023157"/>
    </source>
</evidence>
<dbReference type="PANTHER" id="PTHR11933:SF5">
    <property type="entry name" value="MITOCHONDRIAL TRNA-SPECIFIC 2-THIOURIDYLASE 1"/>
    <property type="match status" value="1"/>
</dbReference>
<sequence length="368" mass="41118">MQEIIKNKKTRIVIAMSGGVDSSAAAALLKKEGYEVIGMTMKTWPKSSCGSHRDKACCSLEGITDARVVAETLGIPYYVLDFAKEFRTQVIDYFCNQYLNGLTPNPCIVCNAKMKFGHLLDSAKKIGANLIATGHYANVEYDKKRKRYLLKKGKDKTKDQSYFLFNLTQEQLSHIVFPLGHLTKAKVRAVAKKMGLKNVYRKMSSQEICFMPDKNFPKFLKDEIGVKPQEGDIVDTKGNVLGRHKGIPFYTVGQRHGLGIAHKVPLYVVAINKDRNQVIVGEKNEVKSKSFIVENINMISKEKLEKTTRLKVKIRYMHKAASASVRDFGNGEILVEFDNPAEAITPGQAAVFYKGDTVVGGGWIKRSV</sequence>
<keyword evidence="3 9" id="KW-0819">tRNA processing</keyword>
<keyword evidence="4 9" id="KW-0547">Nucleotide-binding</keyword>
<protein>
    <recommendedName>
        <fullName evidence="9">tRNA-specific 2-thiouridylase MnmA</fullName>
        <ecNumber evidence="9">2.8.1.13</ecNumber>
    </recommendedName>
</protein>
<keyword evidence="7" id="KW-1015">Disulfide bond</keyword>
<dbReference type="AlphaFoldDB" id="A0A2J0KYN8"/>
<dbReference type="FunFam" id="2.30.30.280:FF:000001">
    <property type="entry name" value="tRNA-specific 2-thiouridylase MnmA"/>
    <property type="match status" value="1"/>
</dbReference>
<evidence type="ECO:0000259" key="11">
    <source>
        <dbReference type="Pfam" id="PF20259"/>
    </source>
</evidence>
<comment type="caution">
    <text evidence="9">Lacks conserved residue(s) required for the propagation of feature annotation.</text>
</comment>
<dbReference type="InterPro" id="IPR023382">
    <property type="entry name" value="MnmA-like_central_sf"/>
</dbReference>
<feature type="domain" description="tRNA-specific 2-thiouridylase MnmA-like C-terminal" evidence="10">
    <location>
        <begin position="289"/>
        <end position="364"/>
    </location>
</feature>
<gene>
    <name evidence="9" type="primary">mnmA</name>
    <name evidence="12" type="ORF">COS99_04990</name>
</gene>
<feature type="active site" description="Cysteine persulfide intermediate" evidence="9">
    <location>
        <position position="209"/>
    </location>
</feature>
<dbReference type="Gene3D" id="2.40.30.10">
    <property type="entry name" value="Translation factors"/>
    <property type="match status" value="1"/>
</dbReference>
<keyword evidence="6 9" id="KW-0694">RNA-binding</keyword>
<dbReference type="EMBL" id="PEWV01000052">
    <property type="protein sequence ID" value="PIU41510.1"/>
    <property type="molecule type" value="Genomic_DNA"/>
</dbReference>
<dbReference type="GO" id="GO:0103016">
    <property type="term" value="F:tRNA-uridine 2-sulfurtransferase activity"/>
    <property type="evidence" value="ECO:0007669"/>
    <property type="project" value="UniProtKB-EC"/>
</dbReference>
<dbReference type="Proteomes" id="UP000230052">
    <property type="component" value="Unassembled WGS sequence"/>
</dbReference>
<evidence type="ECO:0000256" key="1">
    <source>
        <dbReference type="ARBA" id="ARBA00022555"/>
    </source>
</evidence>
<feature type="binding site" evidence="9">
    <location>
        <position position="41"/>
    </location>
    <ligand>
        <name>ATP</name>
        <dbReference type="ChEBI" id="CHEBI:30616"/>
    </ligand>
</feature>
<dbReference type="Gene3D" id="2.30.30.280">
    <property type="entry name" value="Adenine nucleotide alpha hydrolases-like domains"/>
    <property type="match status" value="1"/>
</dbReference>
<dbReference type="Pfam" id="PF03054">
    <property type="entry name" value="tRNA_Me_trans"/>
    <property type="match status" value="1"/>
</dbReference>
<reference evidence="12 13" key="1">
    <citation type="submission" date="2017-09" db="EMBL/GenBank/DDBJ databases">
        <title>Depth-based differentiation of microbial function through sediment-hosted aquifers and enrichment of novel symbionts in the deep terrestrial subsurface.</title>
        <authorList>
            <person name="Probst A.J."/>
            <person name="Ladd B."/>
            <person name="Jarett J.K."/>
            <person name="Geller-Mcgrath D.E."/>
            <person name="Sieber C.M."/>
            <person name="Emerson J.B."/>
            <person name="Anantharaman K."/>
            <person name="Thomas B.C."/>
            <person name="Malmstrom R."/>
            <person name="Stieglmeier M."/>
            <person name="Klingl A."/>
            <person name="Woyke T."/>
            <person name="Ryan C.M."/>
            <person name="Banfield J.F."/>
        </authorList>
    </citation>
    <scope>NUCLEOTIDE SEQUENCE [LARGE SCALE GENOMIC DNA]</scope>
    <source>
        <strain evidence="12">CG07_land_8_20_14_0_80_42_15</strain>
    </source>
</reference>
<dbReference type="GO" id="GO:0005524">
    <property type="term" value="F:ATP binding"/>
    <property type="evidence" value="ECO:0007669"/>
    <property type="project" value="UniProtKB-KW"/>
</dbReference>
<name>A0A2J0KYN8_9BACT</name>
<organism evidence="12 13">
    <name type="scientific">Candidatus Aquitaenariimonas noxiae</name>
    <dbReference type="NCBI Taxonomy" id="1974741"/>
    <lineage>
        <taxon>Bacteria</taxon>
        <taxon>Pseudomonadati</taxon>
        <taxon>Candidatus Omnitrophota</taxon>
        <taxon>Candidatus Aquitaenariimonas</taxon>
    </lineage>
</organism>
<dbReference type="CDD" id="cd01998">
    <property type="entry name" value="MnmA_TRMU-like"/>
    <property type="match status" value="1"/>
</dbReference>
<dbReference type="InterPro" id="IPR014729">
    <property type="entry name" value="Rossmann-like_a/b/a_fold"/>
</dbReference>
<evidence type="ECO:0000259" key="10">
    <source>
        <dbReference type="Pfam" id="PF20258"/>
    </source>
</evidence>
<dbReference type="SUPFAM" id="SSF52402">
    <property type="entry name" value="Adenine nucleotide alpha hydrolases-like"/>
    <property type="match status" value="1"/>
</dbReference>
<feature type="region of interest" description="Interaction with tRNA" evidence="9">
    <location>
        <begin position="315"/>
        <end position="316"/>
    </location>
</feature>
<dbReference type="InterPro" id="IPR046884">
    <property type="entry name" value="MnmA-like_central"/>
</dbReference>
<dbReference type="PANTHER" id="PTHR11933">
    <property type="entry name" value="TRNA 5-METHYLAMINOMETHYL-2-THIOURIDYLATE -METHYLTRANSFERASE"/>
    <property type="match status" value="1"/>
</dbReference>
<dbReference type="InterPro" id="IPR046885">
    <property type="entry name" value="MnmA-like_C"/>
</dbReference>
<feature type="site" description="Interaction with tRNA" evidence="9">
    <location>
        <position position="348"/>
    </location>
</feature>
<dbReference type="GO" id="GO:0002143">
    <property type="term" value="P:tRNA wobble position uridine thiolation"/>
    <property type="evidence" value="ECO:0007669"/>
    <property type="project" value="TreeGrafter"/>
</dbReference>
<evidence type="ECO:0000256" key="6">
    <source>
        <dbReference type="ARBA" id="ARBA00022884"/>
    </source>
</evidence>
<feature type="binding site" evidence="9">
    <location>
        <position position="134"/>
    </location>
    <ligand>
        <name>ATP</name>
        <dbReference type="ChEBI" id="CHEBI:30616"/>
    </ligand>
</feature>
<comment type="subcellular location">
    <subcellularLocation>
        <location evidence="9">Cytoplasm</location>
    </subcellularLocation>
</comment>
<dbReference type="InterPro" id="IPR004506">
    <property type="entry name" value="MnmA-like"/>
</dbReference>
<comment type="catalytic activity">
    <reaction evidence="8 9">
        <text>S-sulfanyl-L-cysteinyl-[protein] + uridine(34) in tRNA + AH2 + ATP = 2-thiouridine(34) in tRNA + L-cysteinyl-[protein] + A + AMP + diphosphate + H(+)</text>
        <dbReference type="Rhea" id="RHEA:47032"/>
        <dbReference type="Rhea" id="RHEA-COMP:10131"/>
        <dbReference type="Rhea" id="RHEA-COMP:11726"/>
        <dbReference type="Rhea" id="RHEA-COMP:11727"/>
        <dbReference type="Rhea" id="RHEA-COMP:11728"/>
        <dbReference type="ChEBI" id="CHEBI:13193"/>
        <dbReference type="ChEBI" id="CHEBI:15378"/>
        <dbReference type="ChEBI" id="CHEBI:17499"/>
        <dbReference type="ChEBI" id="CHEBI:29950"/>
        <dbReference type="ChEBI" id="CHEBI:30616"/>
        <dbReference type="ChEBI" id="CHEBI:33019"/>
        <dbReference type="ChEBI" id="CHEBI:61963"/>
        <dbReference type="ChEBI" id="CHEBI:65315"/>
        <dbReference type="ChEBI" id="CHEBI:87170"/>
        <dbReference type="ChEBI" id="CHEBI:456215"/>
        <dbReference type="EC" id="2.8.1.13"/>
    </reaction>
</comment>